<dbReference type="InterPro" id="IPR036563">
    <property type="entry name" value="MoaE_sf"/>
</dbReference>
<dbReference type="Gene3D" id="3.90.1170.40">
    <property type="entry name" value="Molybdopterin biosynthesis MoaE subunit"/>
    <property type="match status" value="1"/>
</dbReference>
<organism evidence="1 2">
    <name type="scientific">Basidiobolus ranarum</name>
    <dbReference type="NCBI Taxonomy" id="34480"/>
    <lineage>
        <taxon>Eukaryota</taxon>
        <taxon>Fungi</taxon>
        <taxon>Fungi incertae sedis</taxon>
        <taxon>Zoopagomycota</taxon>
        <taxon>Entomophthoromycotina</taxon>
        <taxon>Basidiobolomycetes</taxon>
        <taxon>Basidiobolales</taxon>
        <taxon>Basidiobolaceae</taxon>
        <taxon>Basidiobolus</taxon>
    </lineage>
</organism>
<sequence>MTDHLEAGPKIPSLDTAVNFVKDEFSGAIVTFMGTIRKEDQGREVKNLEYQKTSEEGKQHLEELVTQVRSQVPLTKAFVYIRTGKIYVGEGTVVVAISAKHRTEAVQALDLIVKGLKHKICADHDQQFA</sequence>
<name>A0ABR2VNL0_9FUNG</name>
<protein>
    <submittedName>
        <fullName evidence="1">Uncharacterized protein</fullName>
    </submittedName>
</protein>
<dbReference type="InterPro" id="IPR003448">
    <property type="entry name" value="Mopterin_biosynth_MoaE"/>
</dbReference>
<accession>A0ABR2VNL0</accession>
<proteinExistence type="predicted"/>
<dbReference type="EMBL" id="JASJQH010008855">
    <property type="protein sequence ID" value="KAK9686300.1"/>
    <property type="molecule type" value="Genomic_DNA"/>
</dbReference>
<reference evidence="1 2" key="1">
    <citation type="submission" date="2023-04" db="EMBL/GenBank/DDBJ databases">
        <title>Genome of Basidiobolus ranarum AG-B5.</title>
        <authorList>
            <person name="Stajich J.E."/>
            <person name="Carter-House D."/>
            <person name="Gryganskyi A."/>
        </authorList>
    </citation>
    <scope>NUCLEOTIDE SEQUENCE [LARGE SCALE GENOMIC DNA]</scope>
    <source>
        <strain evidence="1 2">AG-B5</strain>
    </source>
</reference>
<dbReference type="Pfam" id="PF02391">
    <property type="entry name" value="MoaE"/>
    <property type="match status" value="1"/>
</dbReference>
<dbReference type="SUPFAM" id="SSF54690">
    <property type="entry name" value="Molybdopterin synthase subunit MoaE"/>
    <property type="match status" value="1"/>
</dbReference>
<evidence type="ECO:0000313" key="2">
    <source>
        <dbReference type="Proteomes" id="UP001479436"/>
    </source>
</evidence>
<keyword evidence="2" id="KW-1185">Reference proteome</keyword>
<dbReference type="Proteomes" id="UP001479436">
    <property type="component" value="Unassembled WGS sequence"/>
</dbReference>
<evidence type="ECO:0000313" key="1">
    <source>
        <dbReference type="EMBL" id="KAK9686300.1"/>
    </source>
</evidence>
<comment type="caution">
    <text evidence="1">The sequence shown here is derived from an EMBL/GenBank/DDBJ whole genome shotgun (WGS) entry which is preliminary data.</text>
</comment>
<gene>
    <name evidence="1" type="ORF">K7432_015208</name>
</gene>
<dbReference type="PANTHER" id="PTHR23404">
    <property type="entry name" value="MOLYBDOPTERIN SYNTHASE RELATED"/>
    <property type="match status" value="1"/>
</dbReference>